<feature type="domain" description="YhaN AAA" evidence="3">
    <location>
        <begin position="1"/>
        <end position="204"/>
    </location>
</feature>
<gene>
    <name evidence="4" type="ORF">NC797_09295</name>
</gene>
<keyword evidence="2" id="KW-1133">Transmembrane helix</keyword>
<feature type="transmembrane region" description="Helical" evidence="2">
    <location>
        <begin position="494"/>
        <end position="512"/>
    </location>
</feature>
<feature type="coiled-coil region" evidence="1">
    <location>
        <begin position="731"/>
        <end position="815"/>
    </location>
</feature>
<organism evidence="4 5">
    <name type="scientific">Terrihalobacillus insolitus</name>
    <dbReference type="NCBI Taxonomy" id="2950438"/>
    <lineage>
        <taxon>Bacteria</taxon>
        <taxon>Bacillati</taxon>
        <taxon>Bacillota</taxon>
        <taxon>Bacilli</taxon>
        <taxon>Bacillales</taxon>
        <taxon>Bacillaceae</taxon>
        <taxon>Terrihalobacillus</taxon>
    </lineage>
</organism>
<dbReference type="Gene3D" id="3.40.50.300">
    <property type="entry name" value="P-loop containing nucleotide triphosphate hydrolases"/>
    <property type="match status" value="2"/>
</dbReference>
<dbReference type="RefSeq" id="WP_272436504.1">
    <property type="nucleotide sequence ID" value="NZ_JAMQKB010000007.1"/>
</dbReference>
<evidence type="ECO:0000313" key="5">
    <source>
        <dbReference type="Proteomes" id="UP001145050"/>
    </source>
</evidence>
<dbReference type="InterPro" id="IPR038734">
    <property type="entry name" value="YhaN_AAA"/>
</dbReference>
<feature type="coiled-coil region" evidence="1">
    <location>
        <begin position="386"/>
        <end position="424"/>
    </location>
</feature>
<dbReference type="EMBL" id="JAMQKB010000007">
    <property type="protein sequence ID" value="MDC3424704.1"/>
    <property type="molecule type" value="Genomic_DNA"/>
</dbReference>
<feature type="coiled-coil region" evidence="1">
    <location>
        <begin position="289"/>
        <end position="349"/>
    </location>
</feature>
<sequence length="986" mass="115751">MKLIHANIYGFGKWEDFQIDFSSSSLTVISGENETGKSTIRQFILFMLFGMPPKKREFFRPKKGGTIGGRLTVWTPDKGEWTIERVHDRRNGEAIINFPDGSSQGEGFLKGQLKGMTTSTYQSIFSYSSLDLRSLYMAKEEDIGNVLLAVGLTGSDKVRAIEKKLDTEASSYFKPQGKNPVINKQLKQLQELDSKFKTIQEEEETYLDRKEKEETLTMEIRDIQQSIQEIKKKRVAVDKHIQALPLLHHSNLVQNKLKQYHNDLMHFPTNGIERYHKWKQQLIPLQSEYNVLQDNAATYKKRMETLRSLLMDEETVKRVNDCLKGKEGYEQARQSFASLKKEIQEIELEIQYDLDQMQIGLSIDDLSHLSLPFDLEDKWHQLKTQMDEITAEKNLVDQEYNELVDEKRQQLEDKEQLEKQMTDAAVYQQAKEKLVTDEQRKANQAVLQFQNFQKTHWSEMENKRKQQSKFLFGTFFVLTIVSVVSAVMWNQPAFYIGASIFAIIGGISTYFFKRSIQAVRAIFNDFSNNPLQQQQHLDSQELERTKDIVATFERQQERVEKLQDRINQLSIAMSKLEERRAFYIQKETKLTNRIQQQIQVLPFLDKINVHAWPKVFHYVRNCMQKNKTILQKKEKQMELKQHIGAFEQSLARLLQDLGKTYKFPEESIQQIEQMEASHRNNQSLFEQNERLYQECTQNMRKLIQRMKPYTDEIGVLLIAAGVKTEEAYLKMGKEQDERKQLQNKKEELFNQLHAILSEQELSILLSDEKQEKTETELQMEIEAYDNEIADHETDLDRKRQQLAEYKSVLKRMENENYSTIRHHFHQEKEKLNNQVKKWAVIQAAKELLHETKVAFQNKHVPMVFERTSHYFSVLTSEAYKEVYPPSKDEPIIVESKSGLRFTVDELSQGTADQLYVSLRIGFSEAMSQTHSLPFLIDDAFVHFDDKRGERMFYLLKEMSKRQQVIYFTCSQHEVLSQESGKVHLLR</sequence>
<dbReference type="Pfam" id="PF13514">
    <property type="entry name" value="AAA_27"/>
    <property type="match status" value="1"/>
</dbReference>
<protein>
    <submittedName>
        <fullName evidence="4">AAA family ATPase</fullName>
    </submittedName>
</protein>
<evidence type="ECO:0000313" key="4">
    <source>
        <dbReference type="EMBL" id="MDC3424704.1"/>
    </source>
</evidence>
<dbReference type="PANTHER" id="PTHR41259">
    <property type="entry name" value="DOUBLE-STRAND BREAK REPAIR RAD50 ATPASE, PUTATIVE-RELATED"/>
    <property type="match status" value="1"/>
</dbReference>
<evidence type="ECO:0000256" key="1">
    <source>
        <dbReference type="SAM" id="Coils"/>
    </source>
</evidence>
<proteinExistence type="predicted"/>
<dbReference type="PANTHER" id="PTHR41259:SF1">
    <property type="entry name" value="DOUBLE-STRAND BREAK REPAIR RAD50 ATPASE, PUTATIVE-RELATED"/>
    <property type="match status" value="1"/>
</dbReference>
<dbReference type="SUPFAM" id="SSF52540">
    <property type="entry name" value="P-loop containing nucleoside triphosphate hydrolases"/>
    <property type="match status" value="1"/>
</dbReference>
<keyword evidence="5" id="KW-1185">Reference proteome</keyword>
<keyword evidence="2" id="KW-0812">Transmembrane</keyword>
<feature type="coiled-coil region" evidence="1">
    <location>
        <begin position="552"/>
        <end position="586"/>
    </location>
</feature>
<dbReference type="Proteomes" id="UP001145050">
    <property type="component" value="Unassembled WGS sequence"/>
</dbReference>
<evidence type="ECO:0000256" key="2">
    <source>
        <dbReference type="SAM" id="Phobius"/>
    </source>
</evidence>
<feature type="coiled-coil region" evidence="1">
    <location>
        <begin position="182"/>
        <end position="233"/>
    </location>
</feature>
<dbReference type="InterPro" id="IPR027417">
    <property type="entry name" value="P-loop_NTPase"/>
</dbReference>
<reference evidence="4" key="1">
    <citation type="submission" date="2022-06" db="EMBL/GenBank/DDBJ databases">
        <title>Aquibacillus sp. a new bacterium isolated from soil saline samples.</title>
        <authorList>
            <person name="Galisteo C."/>
            <person name="De La Haba R."/>
            <person name="Sanchez-Porro C."/>
            <person name="Ventosa A."/>
        </authorList>
    </citation>
    <scope>NUCLEOTIDE SEQUENCE</scope>
    <source>
        <strain evidence="4">3ASR75-11</strain>
    </source>
</reference>
<keyword evidence="2" id="KW-0472">Membrane</keyword>
<name>A0A9X4AMC8_9BACI</name>
<dbReference type="AlphaFoldDB" id="A0A9X4AMC8"/>
<keyword evidence="1" id="KW-0175">Coiled coil</keyword>
<feature type="transmembrane region" description="Helical" evidence="2">
    <location>
        <begin position="470"/>
        <end position="488"/>
    </location>
</feature>
<accession>A0A9X4AMC8</accession>
<comment type="caution">
    <text evidence="4">The sequence shown here is derived from an EMBL/GenBank/DDBJ whole genome shotgun (WGS) entry which is preliminary data.</text>
</comment>
<evidence type="ECO:0000259" key="3">
    <source>
        <dbReference type="Pfam" id="PF13514"/>
    </source>
</evidence>